<dbReference type="EMBL" id="QNBC01000015">
    <property type="protein sequence ID" value="RKX67622.1"/>
    <property type="molecule type" value="Genomic_DNA"/>
</dbReference>
<evidence type="ECO:0000259" key="3">
    <source>
        <dbReference type="SMART" id="SM01007"/>
    </source>
</evidence>
<dbReference type="InterPro" id="IPR001303">
    <property type="entry name" value="Aldolase_II/adducin_N"/>
</dbReference>
<dbReference type="SMART" id="SM01007">
    <property type="entry name" value="Aldolase_II"/>
    <property type="match status" value="1"/>
</dbReference>
<accession>A0A660SAI3</accession>
<dbReference type="InterPro" id="IPR050197">
    <property type="entry name" value="Aldolase_class_II_sugar_metab"/>
</dbReference>
<proteinExistence type="predicted"/>
<dbReference type="Proteomes" id="UP000282321">
    <property type="component" value="Unassembled WGS sequence"/>
</dbReference>
<dbReference type="GO" id="GO:0016832">
    <property type="term" value="F:aldehyde-lyase activity"/>
    <property type="evidence" value="ECO:0007669"/>
    <property type="project" value="TreeGrafter"/>
</dbReference>
<dbReference type="SUPFAM" id="SSF53639">
    <property type="entry name" value="AraD/HMP-PK domain-like"/>
    <property type="match status" value="1"/>
</dbReference>
<dbReference type="GO" id="GO:0005829">
    <property type="term" value="C:cytosol"/>
    <property type="evidence" value="ECO:0007669"/>
    <property type="project" value="TreeGrafter"/>
</dbReference>
<evidence type="ECO:0000313" key="4">
    <source>
        <dbReference type="EMBL" id="RKX67622.1"/>
    </source>
</evidence>
<organism evidence="4 5">
    <name type="scientific">candidate division TA06 bacterium</name>
    <dbReference type="NCBI Taxonomy" id="2250710"/>
    <lineage>
        <taxon>Bacteria</taxon>
        <taxon>Bacteria division TA06</taxon>
    </lineage>
</organism>
<keyword evidence="2" id="KW-0456">Lyase</keyword>
<name>A0A660SAI3_UNCT6</name>
<comment type="caution">
    <text evidence="4">The sequence shown here is derived from an EMBL/GenBank/DDBJ whole genome shotgun (WGS) entry which is preliminary data.</text>
</comment>
<dbReference type="PANTHER" id="PTHR22789">
    <property type="entry name" value="FUCULOSE PHOSPHATE ALDOLASE"/>
    <property type="match status" value="1"/>
</dbReference>
<dbReference type="GO" id="GO:0046872">
    <property type="term" value="F:metal ion binding"/>
    <property type="evidence" value="ECO:0007669"/>
    <property type="project" value="UniProtKB-KW"/>
</dbReference>
<protein>
    <recommendedName>
        <fullName evidence="3">Class II aldolase/adducin N-terminal domain-containing protein</fullName>
    </recommendedName>
</protein>
<dbReference type="Gene3D" id="3.40.225.10">
    <property type="entry name" value="Class II aldolase/adducin N-terminal domain"/>
    <property type="match status" value="1"/>
</dbReference>
<evidence type="ECO:0000256" key="1">
    <source>
        <dbReference type="ARBA" id="ARBA00022723"/>
    </source>
</evidence>
<evidence type="ECO:0000256" key="2">
    <source>
        <dbReference type="ARBA" id="ARBA00023239"/>
    </source>
</evidence>
<dbReference type="PANTHER" id="PTHR22789:SF0">
    <property type="entry name" value="3-OXO-TETRONATE 4-PHOSPHATE DECARBOXYLASE-RELATED"/>
    <property type="match status" value="1"/>
</dbReference>
<keyword evidence="1" id="KW-0479">Metal-binding</keyword>
<dbReference type="Pfam" id="PF00596">
    <property type="entry name" value="Aldolase_II"/>
    <property type="match status" value="1"/>
</dbReference>
<reference evidence="4 5" key="1">
    <citation type="submission" date="2018-06" db="EMBL/GenBank/DDBJ databases">
        <title>Extensive metabolic versatility and redundancy in microbially diverse, dynamic hydrothermal sediments.</title>
        <authorList>
            <person name="Dombrowski N."/>
            <person name="Teske A."/>
            <person name="Baker B.J."/>
        </authorList>
    </citation>
    <scope>NUCLEOTIDE SEQUENCE [LARGE SCALE GENOMIC DNA]</scope>
    <source>
        <strain evidence="4">B35_G9</strain>
    </source>
</reference>
<dbReference type="AlphaFoldDB" id="A0A660SAI3"/>
<gene>
    <name evidence="4" type="ORF">DRP44_01975</name>
</gene>
<dbReference type="InterPro" id="IPR036409">
    <property type="entry name" value="Aldolase_II/adducin_N_sf"/>
</dbReference>
<feature type="domain" description="Class II aldolase/adducin N-terminal" evidence="3">
    <location>
        <begin position="9"/>
        <end position="184"/>
    </location>
</feature>
<sequence>MVKETDIRSEIVYAGKRLKEGGLVTSTDGNISIKDDKYIFITPSGYNKGELNESDIIKISIDAERIDNVIPKPSMEFFMHQFIYRKRPDIRAIIHTHAPFSTSFTVKGSIPDYSLLLESEYLPEASLLGEFKPGSMELARAAGDTSKNYDIILLKKHGVIVLGKDMKKVLEVTERFEFLCRINIYSKLL</sequence>
<dbReference type="GO" id="GO:0019323">
    <property type="term" value="P:pentose catabolic process"/>
    <property type="evidence" value="ECO:0007669"/>
    <property type="project" value="TreeGrafter"/>
</dbReference>
<evidence type="ECO:0000313" key="5">
    <source>
        <dbReference type="Proteomes" id="UP000282321"/>
    </source>
</evidence>